<gene>
    <name evidence="2" type="ORF">CTHT_0005570</name>
</gene>
<feature type="region of interest" description="Disordered" evidence="1">
    <location>
        <begin position="1"/>
        <end position="30"/>
    </location>
</feature>
<dbReference type="Proteomes" id="UP000008066">
    <property type="component" value="Unassembled WGS sequence"/>
</dbReference>
<dbReference type="RefSeq" id="XP_006691091.1">
    <property type="nucleotide sequence ID" value="XM_006691028.1"/>
</dbReference>
<feature type="compositionally biased region" description="Pro residues" evidence="1">
    <location>
        <begin position="60"/>
        <end position="73"/>
    </location>
</feature>
<sequence>MYTSPAPELDPRSQGTGLLLHTPPEASPKVPERWEVLKEVILDPKERLDQGITSALGPPDALPRPCGPNPWDPTPLLASSLSPPGESSEPGEMNHFPGTPSVD</sequence>
<dbReference type="GeneID" id="18254595"/>
<name>G0RY63_CHATD</name>
<dbReference type="HOGENOM" id="CLU_2263451_0_0_1"/>
<feature type="compositionally biased region" description="Low complexity" evidence="1">
    <location>
        <begin position="74"/>
        <end position="91"/>
    </location>
</feature>
<protein>
    <submittedName>
        <fullName evidence="2">Uncharacterized protein</fullName>
    </submittedName>
</protein>
<dbReference type="KEGG" id="cthr:CTHT_0005570"/>
<dbReference type="EMBL" id="GL988032">
    <property type="protein sequence ID" value="EGS23849.1"/>
    <property type="molecule type" value="Genomic_DNA"/>
</dbReference>
<evidence type="ECO:0000313" key="2">
    <source>
        <dbReference type="EMBL" id="EGS23849.1"/>
    </source>
</evidence>
<reference evidence="2 3" key="1">
    <citation type="journal article" date="2011" name="Cell">
        <title>Insight into structure and assembly of the nuclear pore complex by utilizing the genome of a eukaryotic thermophile.</title>
        <authorList>
            <person name="Amlacher S."/>
            <person name="Sarges P."/>
            <person name="Flemming D."/>
            <person name="van Noort V."/>
            <person name="Kunze R."/>
            <person name="Devos D.P."/>
            <person name="Arumugam M."/>
            <person name="Bork P."/>
            <person name="Hurt E."/>
        </authorList>
    </citation>
    <scope>NUCLEOTIDE SEQUENCE [LARGE SCALE GENOMIC DNA]</scope>
    <source>
        <strain evidence="3">DSM 1495 / CBS 144.50 / IMI 039719</strain>
    </source>
</reference>
<keyword evidence="3" id="KW-1185">Reference proteome</keyword>
<organism evidence="3">
    <name type="scientific">Chaetomium thermophilum (strain DSM 1495 / CBS 144.50 / IMI 039719)</name>
    <name type="common">Thermochaetoides thermophila</name>
    <dbReference type="NCBI Taxonomy" id="759272"/>
    <lineage>
        <taxon>Eukaryota</taxon>
        <taxon>Fungi</taxon>
        <taxon>Dikarya</taxon>
        <taxon>Ascomycota</taxon>
        <taxon>Pezizomycotina</taxon>
        <taxon>Sordariomycetes</taxon>
        <taxon>Sordariomycetidae</taxon>
        <taxon>Sordariales</taxon>
        <taxon>Chaetomiaceae</taxon>
        <taxon>Thermochaetoides</taxon>
    </lineage>
</organism>
<evidence type="ECO:0000313" key="3">
    <source>
        <dbReference type="Proteomes" id="UP000008066"/>
    </source>
</evidence>
<accession>G0RY63</accession>
<evidence type="ECO:0000256" key="1">
    <source>
        <dbReference type="SAM" id="MobiDB-lite"/>
    </source>
</evidence>
<proteinExistence type="predicted"/>
<feature type="region of interest" description="Disordered" evidence="1">
    <location>
        <begin position="45"/>
        <end position="103"/>
    </location>
</feature>
<dbReference type="AlphaFoldDB" id="G0RY63"/>